<dbReference type="PANTHER" id="PTHR23315">
    <property type="entry name" value="U BOX DOMAIN-CONTAINING"/>
    <property type="match status" value="1"/>
</dbReference>
<dbReference type="UniPathway" id="UPA00143"/>
<evidence type="ECO:0000313" key="8">
    <source>
        <dbReference type="Proteomes" id="UP000238479"/>
    </source>
</evidence>
<evidence type="ECO:0000256" key="5">
    <source>
        <dbReference type="ARBA" id="ARBA00022786"/>
    </source>
</evidence>
<dbReference type="EC" id="2.3.2.27" evidence="3"/>
<evidence type="ECO:0000313" key="7">
    <source>
        <dbReference type="EMBL" id="PRQ32165.1"/>
    </source>
</evidence>
<comment type="catalytic activity">
    <reaction evidence="1">
        <text>S-ubiquitinyl-[E2 ubiquitin-conjugating enzyme]-L-cysteine + [acceptor protein]-L-lysine = [E2 ubiquitin-conjugating enzyme]-L-cysteine + N(6)-ubiquitinyl-[acceptor protein]-L-lysine.</text>
        <dbReference type="EC" id="2.3.2.27"/>
    </reaction>
</comment>
<keyword evidence="5" id="KW-0833">Ubl conjugation pathway</keyword>
<dbReference type="PANTHER" id="PTHR23315:SF307">
    <property type="entry name" value="U-BOX DOMAIN-CONTAINING PROTEIN 19"/>
    <property type="match status" value="1"/>
</dbReference>
<protein>
    <recommendedName>
        <fullName evidence="3">RING-type E3 ubiquitin transferase</fullName>
        <ecNumber evidence="3">2.3.2.27</ecNumber>
    </recommendedName>
</protein>
<dbReference type="Gene3D" id="1.25.10.10">
    <property type="entry name" value="Leucine-rich Repeat Variant"/>
    <property type="match status" value="1"/>
</dbReference>
<dbReference type="GO" id="GO:0061630">
    <property type="term" value="F:ubiquitin protein ligase activity"/>
    <property type="evidence" value="ECO:0007669"/>
    <property type="project" value="UniProtKB-EC"/>
</dbReference>
<dbReference type="InterPro" id="IPR003613">
    <property type="entry name" value="Ubox_domain"/>
</dbReference>
<keyword evidence="7" id="KW-0012">Acyltransferase</keyword>
<comment type="pathway">
    <text evidence="2">Protein modification; protein ubiquitination.</text>
</comment>
<dbReference type="Gramene" id="PRQ32165">
    <property type="protein sequence ID" value="PRQ32165"/>
    <property type="gene ID" value="RchiOBHm_Chr5g0043341"/>
</dbReference>
<evidence type="ECO:0000256" key="2">
    <source>
        <dbReference type="ARBA" id="ARBA00004906"/>
    </source>
</evidence>
<keyword evidence="7" id="KW-0436">Ligase</keyword>
<reference evidence="7 8" key="1">
    <citation type="journal article" date="2018" name="Nat. Genet.">
        <title>The Rosa genome provides new insights in the design of modern roses.</title>
        <authorList>
            <person name="Bendahmane M."/>
        </authorList>
    </citation>
    <scope>NUCLEOTIDE SEQUENCE [LARGE SCALE GENOMIC DNA]</scope>
    <source>
        <strain evidence="8">cv. Old Blush</strain>
    </source>
</reference>
<keyword evidence="4 7" id="KW-0808">Transferase</keyword>
<dbReference type="InterPro" id="IPR011989">
    <property type="entry name" value="ARM-like"/>
</dbReference>
<gene>
    <name evidence="7" type="ORF">RchiOBHm_Chr5g0043341</name>
</gene>
<dbReference type="SUPFAM" id="SSF57850">
    <property type="entry name" value="RING/U-box"/>
    <property type="match status" value="1"/>
</dbReference>
<dbReference type="SMART" id="SM00504">
    <property type="entry name" value="Ubox"/>
    <property type="match status" value="1"/>
</dbReference>
<feature type="domain" description="U-box" evidence="6">
    <location>
        <begin position="1"/>
        <end position="75"/>
    </location>
</feature>
<keyword evidence="8" id="KW-1185">Reference proteome</keyword>
<organism evidence="7 8">
    <name type="scientific">Rosa chinensis</name>
    <name type="common">China rose</name>
    <dbReference type="NCBI Taxonomy" id="74649"/>
    <lineage>
        <taxon>Eukaryota</taxon>
        <taxon>Viridiplantae</taxon>
        <taxon>Streptophyta</taxon>
        <taxon>Embryophyta</taxon>
        <taxon>Tracheophyta</taxon>
        <taxon>Spermatophyta</taxon>
        <taxon>Magnoliopsida</taxon>
        <taxon>eudicotyledons</taxon>
        <taxon>Gunneridae</taxon>
        <taxon>Pentapetalae</taxon>
        <taxon>rosids</taxon>
        <taxon>fabids</taxon>
        <taxon>Rosales</taxon>
        <taxon>Rosaceae</taxon>
        <taxon>Rosoideae</taxon>
        <taxon>Rosoideae incertae sedis</taxon>
        <taxon>Rosa</taxon>
    </lineage>
</organism>
<proteinExistence type="predicted"/>
<dbReference type="Gene3D" id="3.30.40.10">
    <property type="entry name" value="Zinc/RING finger domain, C3HC4 (zinc finger)"/>
    <property type="match status" value="1"/>
</dbReference>
<evidence type="ECO:0000256" key="1">
    <source>
        <dbReference type="ARBA" id="ARBA00000900"/>
    </source>
</evidence>
<dbReference type="GO" id="GO:0016874">
    <property type="term" value="F:ligase activity"/>
    <property type="evidence" value="ECO:0007669"/>
    <property type="project" value="UniProtKB-KW"/>
</dbReference>
<dbReference type="Pfam" id="PF04564">
    <property type="entry name" value="U-box"/>
    <property type="match status" value="1"/>
</dbReference>
<dbReference type="Proteomes" id="UP000238479">
    <property type="component" value="Chromosome 5"/>
</dbReference>
<name>A0A2P6QDB1_ROSCH</name>
<sequence>MNSQPVANQFQFLILTDPVTIGTGHSCDRSSLMKWFRAGKPICPKTGEKMKNMEVVPNLALKRLIQQYCNKNRNRNVGMSTVGSLAAEGAMKMVAEFINGSETQENAVAGLLNLSKHLKGKAVIVENGGVDLVVDVLKEDLKVEACQHAAGTLFYLALIEEYWVLIRENPRALLALRELIKNEICSSSGHYHAQD</sequence>
<dbReference type="AlphaFoldDB" id="A0A2P6QDB1"/>
<dbReference type="EMBL" id="PDCK01000043">
    <property type="protein sequence ID" value="PRQ32165.1"/>
    <property type="molecule type" value="Genomic_DNA"/>
</dbReference>
<dbReference type="InterPro" id="IPR016024">
    <property type="entry name" value="ARM-type_fold"/>
</dbReference>
<dbReference type="SUPFAM" id="SSF48371">
    <property type="entry name" value="ARM repeat"/>
    <property type="match status" value="1"/>
</dbReference>
<evidence type="ECO:0000256" key="4">
    <source>
        <dbReference type="ARBA" id="ARBA00022679"/>
    </source>
</evidence>
<comment type="caution">
    <text evidence="7">The sequence shown here is derived from an EMBL/GenBank/DDBJ whole genome shotgun (WGS) entry which is preliminary data.</text>
</comment>
<evidence type="ECO:0000256" key="3">
    <source>
        <dbReference type="ARBA" id="ARBA00012483"/>
    </source>
</evidence>
<evidence type="ECO:0000259" key="6">
    <source>
        <dbReference type="PROSITE" id="PS51698"/>
    </source>
</evidence>
<accession>A0A2P6QDB1</accession>
<dbReference type="PROSITE" id="PS51698">
    <property type="entry name" value="U_BOX"/>
    <property type="match status" value="1"/>
</dbReference>
<dbReference type="InterPro" id="IPR013083">
    <property type="entry name" value="Znf_RING/FYVE/PHD"/>
</dbReference>
<dbReference type="GO" id="GO:0016567">
    <property type="term" value="P:protein ubiquitination"/>
    <property type="evidence" value="ECO:0007669"/>
    <property type="project" value="UniProtKB-UniPathway"/>
</dbReference>